<dbReference type="EMBL" id="JBEXAC010000001">
    <property type="protein sequence ID" value="MET6997358.1"/>
    <property type="molecule type" value="Genomic_DNA"/>
</dbReference>
<dbReference type="InterPro" id="IPR019734">
    <property type="entry name" value="TPR_rpt"/>
</dbReference>
<accession>A0ABV2T2V4</accession>
<evidence type="ECO:0000313" key="2">
    <source>
        <dbReference type="Proteomes" id="UP001549749"/>
    </source>
</evidence>
<evidence type="ECO:0000313" key="1">
    <source>
        <dbReference type="EMBL" id="MET6997358.1"/>
    </source>
</evidence>
<sequence length="103" mass="11686">MERINKLKEFLQGSPDDSFLKHALALEYIKLNDDAAARVLFEEVLAHEPEYVGSYYHLGKLLERAGETTAAISVYEKGMEIAKGLKDMHAYNELQAAHEDLVY</sequence>
<keyword evidence="2" id="KW-1185">Reference proteome</keyword>
<dbReference type="InterPro" id="IPR011990">
    <property type="entry name" value="TPR-like_helical_dom_sf"/>
</dbReference>
<dbReference type="Proteomes" id="UP001549749">
    <property type="component" value="Unassembled WGS sequence"/>
</dbReference>
<proteinExistence type="predicted"/>
<dbReference type="Gene3D" id="1.25.40.10">
    <property type="entry name" value="Tetratricopeptide repeat domain"/>
    <property type="match status" value="1"/>
</dbReference>
<name>A0ABV2T2V4_9BACT</name>
<protein>
    <submittedName>
        <fullName evidence="1">Tetratricopeptide repeat protein</fullName>
    </submittedName>
</protein>
<dbReference type="Pfam" id="PF14559">
    <property type="entry name" value="TPR_19"/>
    <property type="match status" value="1"/>
</dbReference>
<comment type="caution">
    <text evidence="1">The sequence shown here is derived from an EMBL/GenBank/DDBJ whole genome shotgun (WGS) entry which is preliminary data.</text>
</comment>
<dbReference type="SMART" id="SM00028">
    <property type="entry name" value="TPR"/>
    <property type="match status" value="2"/>
</dbReference>
<gene>
    <name evidence="1" type="ORF">ABR189_08255</name>
</gene>
<organism evidence="1 2">
    <name type="scientific">Chitinophaga defluvii</name>
    <dbReference type="NCBI Taxonomy" id="3163343"/>
    <lineage>
        <taxon>Bacteria</taxon>
        <taxon>Pseudomonadati</taxon>
        <taxon>Bacteroidota</taxon>
        <taxon>Chitinophagia</taxon>
        <taxon>Chitinophagales</taxon>
        <taxon>Chitinophagaceae</taxon>
        <taxon>Chitinophaga</taxon>
    </lineage>
</organism>
<dbReference type="RefSeq" id="WP_354659996.1">
    <property type="nucleotide sequence ID" value="NZ_JBEXAC010000001.1"/>
</dbReference>
<dbReference type="SUPFAM" id="SSF48452">
    <property type="entry name" value="TPR-like"/>
    <property type="match status" value="1"/>
</dbReference>
<reference evidence="1 2" key="1">
    <citation type="submission" date="2024-06" db="EMBL/GenBank/DDBJ databases">
        <title>Chitinophaga defluvii sp. nov., isolated from municipal sewage.</title>
        <authorList>
            <person name="Zhang L."/>
        </authorList>
    </citation>
    <scope>NUCLEOTIDE SEQUENCE [LARGE SCALE GENOMIC DNA]</scope>
    <source>
        <strain evidence="1 2">H8</strain>
    </source>
</reference>